<dbReference type="GO" id="GO:0005737">
    <property type="term" value="C:cytoplasm"/>
    <property type="evidence" value="ECO:0007669"/>
    <property type="project" value="TreeGrafter"/>
</dbReference>
<dbReference type="GO" id="GO:0006446">
    <property type="term" value="P:regulation of translational initiation"/>
    <property type="evidence" value="ECO:0007669"/>
    <property type="project" value="TreeGrafter"/>
</dbReference>
<dbReference type="EMBL" id="DXHL01000007">
    <property type="protein sequence ID" value="HIW10218.1"/>
    <property type="molecule type" value="Genomic_DNA"/>
</dbReference>
<dbReference type="SUPFAM" id="SSF54211">
    <property type="entry name" value="Ribosomal protein S5 domain 2-like"/>
    <property type="match status" value="1"/>
</dbReference>
<dbReference type="PROSITE" id="PS00910">
    <property type="entry name" value="UPF0029"/>
    <property type="match status" value="1"/>
</dbReference>
<name>A0A9D1TX88_9BACT</name>
<evidence type="ECO:0000313" key="3">
    <source>
        <dbReference type="EMBL" id="HIW10218.1"/>
    </source>
</evidence>
<comment type="caution">
    <text evidence="3">The sequence shown here is derived from an EMBL/GenBank/DDBJ whole genome shotgun (WGS) entry which is preliminary data.</text>
</comment>
<gene>
    <name evidence="3" type="ORF">H9888_01835</name>
</gene>
<evidence type="ECO:0000259" key="2">
    <source>
        <dbReference type="Pfam" id="PF01205"/>
    </source>
</evidence>
<dbReference type="PANTHER" id="PTHR16301">
    <property type="entry name" value="IMPACT-RELATED"/>
    <property type="match status" value="1"/>
</dbReference>
<dbReference type="Pfam" id="PF01205">
    <property type="entry name" value="Impact_N"/>
    <property type="match status" value="1"/>
</dbReference>
<proteinExistence type="inferred from homology"/>
<dbReference type="Gene3D" id="3.30.230.30">
    <property type="entry name" value="Impact, N-terminal domain"/>
    <property type="match status" value="1"/>
</dbReference>
<dbReference type="InterPro" id="IPR001498">
    <property type="entry name" value="Impact_N"/>
</dbReference>
<feature type="domain" description="Impact N-terminal" evidence="2">
    <location>
        <begin position="20"/>
        <end position="129"/>
    </location>
</feature>
<comment type="similarity">
    <text evidence="1">Belongs to the IMPACT family.</text>
</comment>
<dbReference type="Proteomes" id="UP000823926">
    <property type="component" value="Unassembled WGS sequence"/>
</dbReference>
<sequence length="205" mass="22598">MISDTYLTIASPAEGLYKDKGSRFLAFAYPIFSETDVKPLVDALKEKYYDARHHCYAWRLGIEASEGGVRFRANDDGEPAGSAGRPILGQLLSRELTNLLVVVVRYFGGIKLGVPGLIAAYKEATADALAAAEVVERTEKQIVTVDFPYLVINQVMRVVKEMNPEVVGQEFDLACTLRAAVRLRDAQTFAQRMDDIEGVNVSFSS</sequence>
<dbReference type="InterPro" id="IPR020569">
    <property type="entry name" value="UPF0029_Impact_CS"/>
</dbReference>
<dbReference type="AlphaFoldDB" id="A0A9D1TX88"/>
<dbReference type="InterPro" id="IPR020568">
    <property type="entry name" value="Ribosomal_Su5_D2-typ_SF"/>
</dbReference>
<organism evidence="3 4">
    <name type="scientific">Candidatus Rikenella faecigallinarum</name>
    <dbReference type="NCBI Taxonomy" id="2838745"/>
    <lineage>
        <taxon>Bacteria</taxon>
        <taxon>Pseudomonadati</taxon>
        <taxon>Bacteroidota</taxon>
        <taxon>Bacteroidia</taxon>
        <taxon>Bacteroidales</taxon>
        <taxon>Rikenellaceae</taxon>
        <taxon>Rikenella</taxon>
    </lineage>
</organism>
<accession>A0A9D1TX88</accession>
<evidence type="ECO:0000313" key="4">
    <source>
        <dbReference type="Proteomes" id="UP000823926"/>
    </source>
</evidence>
<reference evidence="3" key="2">
    <citation type="submission" date="2021-04" db="EMBL/GenBank/DDBJ databases">
        <authorList>
            <person name="Gilroy R."/>
        </authorList>
    </citation>
    <scope>NUCLEOTIDE SEQUENCE</scope>
    <source>
        <strain evidence="3">ChiBcec15-1070</strain>
    </source>
</reference>
<reference evidence="3" key="1">
    <citation type="journal article" date="2021" name="PeerJ">
        <title>Extensive microbial diversity within the chicken gut microbiome revealed by metagenomics and culture.</title>
        <authorList>
            <person name="Gilroy R."/>
            <person name="Ravi A."/>
            <person name="Getino M."/>
            <person name="Pursley I."/>
            <person name="Horton D.L."/>
            <person name="Alikhan N.F."/>
            <person name="Baker D."/>
            <person name="Gharbi K."/>
            <person name="Hall N."/>
            <person name="Watson M."/>
            <person name="Adriaenssens E.M."/>
            <person name="Foster-Nyarko E."/>
            <person name="Jarju S."/>
            <person name="Secka A."/>
            <person name="Antonio M."/>
            <person name="Oren A."/>
            <person name="Chaudhuri R.R."/>
            <person name="La Ragione R."/>
            <person name="Hildebrand F."/>
            <person name="Pallen M.J."/>
        </authorList>
    </citation>
    <scope>NUCLEOTIDE SEQUENCE</scope>
    <source>
        <strain evidence="3">ChiBcec15-1070</strain>
    </source>
</reference>
<dbReference type="InterPro" id="IPR036956">
    <property type="entry name" value="Impact_N_sf"/>
</dbReference>
<dbReference type="InterPro" id="IPR023582">
    <property type="entry name" value="Impact"/>
</dbReference>
<evidence type="ECO:0000256" key="1">
    <source>
        <dbReference type="ARBA" id="ARBA00007665"/>
    </source>
</evidence>
<protein>
    <submittedName>
        <fullName evidence="3">YigZ family protein</fullName>
    </submittedName>
</protein>
<dbReference type="PANTHER" id="PTHR16301:SF20">
    <property type="entry name" value="IMPACT FAMILY MEMBER YIGZ"/>
    <property type="match status" value="1"/>
</dbReference>